<feature type="domain" description="Antitoxin Xre/MbcA/ParS-like toxin-binding" evidence="2">
    <location>
        <begin position="123"/>
        <end position="172"/>
    </location>
</feature>
<dbReference type="Pfam" id="PF09722">
    <property type="entry name" value="Xre_MbcA_ParS_C"/>
    <property type="match status" value="1"/>
</dbReference>
<accession>A0ABX0M9E5</accession>
<comment type="caution">
    <text evidence="4">The sequence shown here is derived from an EMBL/GenBank/DDBJ whole genome shotgun (WGS) entry which is preliminary data.</text>
</comment>
<evidence type="ECO:0000256" key="1">
    <source>
        <dbReference type="SAM" id="MobiDB-lite"/>
    </source>
</evidence>
<dbReference type="Proteomes" id="UP000819052">
    <property type="component" value="Unassembled WGS sequence"/>
</dbReference>
<dbReference type="InterPro" id="IPR046847">
    <property type="entry name" value="Xre-like_HTH"/>
</dbReference>
<gene>
    <name evidence="4" type="ORF">F1609_27045</name>
</gene>
<feature type="domain" description="Antitoxin Xre-like helix-turn-helix" evidence="3">
    <location>
        <begin position="59"/>
        <end position="117"/>
    </location>
</feature>
<protein>
    <submittedName>
        <fullName evidence="4">DUF2384 domain-containing protein</fullName>
    </submittedName>
</protein>
<dbReference type="InterPro" id="IPR011979">
    <property type="entry name" value="Antitox_Xre"/>
</dbReference>
<dbReference type="NCBIfam" id="TIGR02293">
    <property type="entry name" value="TAS_TIGR02293"/>
    <property type="match status" value="1"/>
</dbReference>
<feature type="region of interest" description="Disordered" evidence="1">
    <location>
        <begin position="1"/>
        <end position="26"/>
    </location>
</feature>
<dbReference type="Pfam" id="PF20432">
    <property type="entry name" value="Xre-like-HTH"/>
    <property type="match status" value="1"/>
</dbReference>
<organism evidence="4 5">
    <name type="scientific">Massilia aquatica</name>
    <dbReference type="NCBI Taxonomy" id="2609000"/>
    <lineage>
        <taxon>Bacteria</taxon>
        <taxon>Pseudomonadati</taxon>
        <taxon>Pseudomonadota</taxon>
        <taxon>Betaproteobacteria</taxon>
        <taxon>Burkholderiales</taxon>
        <taxon>Oxalobacteraceae</taxon>
        <taxon>Telluria group</taxon>
        <taxon>Massilia</taxon>
    </lineage>
</organism>
<evidence type="ECO:0000259" key="2">
    <source>
        <dbReference type="Pfam" id="PF09722"/>
    </source>
</evidence>
<sequence>MSIRGSNKRPSSEKFDNPPVASASAIDSATTTNKVGRLQPNGFASLLTDLATGRFLGVDAIRNGFPSTLVKDTALYFDVPVARIRSLAGLNETAAHALIRRGANLDPAASERIWRLAHVVAMAQDVFEDDKAAKTWLQSINRAFGDVAPMDYLDTEPGAMAVRQVLNAIATGGAA</sequence>
<evidence type="ECO:0000313" key="5">
    <source>
        <dbReference type="Proteomes" id="UP000819052"/>
    </source>
</evidence>
<keyword evidence="5" id="KW-1185">Reference proteome</keyword>
<name>A0ABX0M9E5_9BURK</name>
<dbReference type="EMBL" id="VVIW01000023">
    <property type="protein sequence ID" value="NHZ43796.1"/>
    <property type="molecule type" value="Genomic_DNA"/>
</dbReference>
<evidence type="ECO:0000313" key="4">
    <source>
        <dbReference type="EMBL" id="NHZ43796.1"/>
    </source>
</evidence>
<dbReference type="InterPro" id="IPR024467">
    <property type="entry name" value="Xre/MbcA/ParS-like_toxin-bd"/>
</dbReference>
<dbReference type="RefSeq" id="WP_167079901.1">
    <property type="nucleotide sequence ID" value="NZ_VVIW01000023.1"/>
</dbReference>
<evidence type="ECO:0000259" key="3">
    <source>
        <dbReference type="Pfam" id="PF20432"/>
    </source>
</evidence>
<proteinExistence type="predicted"/>
<reference evidence="4 5" key="1">
    <citation type="submission" date="2019-09" db="EMBL/GenBank/DDBJ databases">
        <title>Taxonomy of Antarctic Massilia spp.: description of Massilia rubra sp. nov., Massilia aquatica sp. nov., Massilia mucilaginosa sp. nov., Massilia frigida sp. nov. isolated from streams, lakes and regoliths.</title>
        <authorList>
            <person name="Holochova P."/>
            <person name="Sedlacek I."/>
            <person name="Kralova S."/>
            <person name="Maslanova I."/>
            <person name="Busse H.-J."/>
            <person name="Stankova E."/>
            <person name="Vrbovska V."/>
            <person name="Kovarovic V."/>
            <person name="Bartak M."/>
            <person name="Svec P."/>
            <person name="Pantucek R."/>
        </authorList>
    </citation>
    <scope>NUCLEOTIDE SEQUENCE [LARGE SCALE GENOMIC DNA]</scope>
    <source>
        <strain evidence="4 5">CCM 8693</strain>
    </source>
</reference>